<dbReference type="Proteomes" id="UP001360953">
    <property type="component" value="Unassembled WGS sequence"/>
</dbReference>
<dbReference type="EMBL" id="JBBPEH010000011">
    <property type="protein sequence ID" value="KAK7531948.1"/>
    <property type="molecule type" value="Genomic_DNA"/>
</dbReference>
<evidence type="ECO:0000256" key="1">
    <source>
        <dbReference type="SAM" id="MobiDB-lite"/>
    </source>
</evidence>
<keyword evidence="3" id="KW-1185">Reference proteome</keyword>
<feature type="region of interest" description="Disordered" evidence="1">
    <location>
        <begin position="323"/>
        <end position="360"/>
    </location>
</feature>
<protein>
    <recommendedName>
        <fullName evidence="4">Homeobox domain-containing protein</fullName>
    </recommendedName>
</protein>
<evidence type="ECO:0000313" key="3">
    <source>
        <dbReference type="Proteomes" id="UP001360953"/>
    </source>
</evidence>
<reference evidence="2 3" key="1">
    <citation type="submission" date="2024-04" db="EMBL/GenBank/DDBJ databases">
        <title>Phyllosticta paracitricarpa is synonymous to the EU quarantine fungus P. citricarpa based on phylogenomic analyses.</title>
        <authorList>
            <consortium name="Lawrence Berkeley National Laboratory"/>
            <person name="Van ingen-buijs V.A."/>
            <person name="Van westerhoven A.C."/>
            <person name="Haridas S."/>
            <person name="Skiadas P."/>
            <person name="Martin F."/>
            <person name="Groenewald J.Z."/>
            <person name="Crous P.W."/>
            <person name="Seidl M.F."/>
        </authorList>
    </citation>
    <scope>NUCLEOTIDE SEQUENCE [LARGE SCALE GENOMIC DNA]</scope>
    <source>
        <strain evidence="2 3">CPC 17464</strain>
    </source>
</reference>
<comment type="caution">
    <text evidence="2">The sequence shown here is derived from an EMBL/GenBank/DDBJ whole genome shotgun (WGS) entry which is preliminary data.</text>
</comment>
<evidence type="ECO:0008006" key="4">
    <source>
        <dbReference type="Google" id="ProtNLM"/>
    </source>
</evidence>
<accession>A0ABR1LBE1</accession>
<feature type="compositionally biased region" description="Low complexity" evidence="1">
    <location>
        <begin position="237"/>
        <end position="252"/>
    </location>
</feature>
<dbReference type="GeneID" id="92031292"/>
<evidence type="ECO:0000313" key="2">
    <source>
        <dbReference type="EMBL" id="KAK7531948.1"/>
    </source>
</evidence>
<sequence>MCMPLQNPIAILLQTTTASSSSAHHRPTHHRQNPPHLQRRYVFSVNCTLHDSLEQFARADIEPQFQTPRILTRVIFTKTMGFIKSVSRWFRMRRIAARVDRERYAKMRNGTYDFSLEGTPKSSASKIVVAPPVRKLELVDNSPSSPSTEDDNLFPGFPYSDDNDSDGISCLWDAAAIDQDIEDNVDSQLPSPTSTVRSQELEECLNQLPPLKAYRFLGLYDPEPSRIYRAPVVADRPPSLESLPPLSPLALSFDDETTAPSTQPLQPGESEDQPTGPVTRLCITYTVSVEVTTETDANHDSLPNGVMHVSSFASAEHGPAIVVSPATESDIESRRLSGSVSSEEETEQEELNPDVAHLFY</sequence>
<gene>
    <name evidence="2" type="ORF">J3D65DRAFT_605920</name>
</gene>
<feature type="compositionally biased region" description="Acidic residues" evidence="1">
    <location>
        <begin position="342"/>
        <end position="352"/>
    </location>
</feature>
<proteinExistence type="predicted"/>
<organism evidence="2 3">
    <name type="scientific">Phyllosticta citribraziliensis</name>
    <dbReference type="NCBI Taxonomy" id="989973"/>
    <lineage>
        <taxon>Eukaryota</taxon>
        <taxon>Fungi</taxon>
        <taxon>Dikarya</taxon>
        <taxon>Ascomycota</taxon>
        <taxon>Pezizomycotina</taxon>
        <taxon>Dothideomycetes</taxon>
        <taxon>Dothideomycetes incertae sedis</taxon>
        <taxon>Botryosphaeriales</taxon>
        <taxon>Phyllostictaceae</taxon>
        <taxon>Phyllosticta</taxon>
    </lineage>
</organism>
<name>A0ABR1LBE1_9PEZI</name>
<dbReference type="RefSeq" id="XP_066651618.1">
    <property type="nucleotide sequence ID" value="XM_066798386.1"/>
</dbReference>
<feature type="region of interest" description="Disordered" evidence="1">
    <location>
        <begin position="236"/>
        <end position="277"/>
    </location>
</feature>